<keyword evidence="6 7" id="KW-0472">Membrane</keyword>
<protein>
    <submittedName>
        <fullName evidence="9">Sugar ABC transporter permease</fullName>
    </submittedName>
</protein>
<evidence type="ECO:0000256" key="6">
    <source>
        <dbReference type="ARBA" id="ARBA00023136"/>
    </source>
</evidence>
<dbReference type="Pfam" id="PF00528">
    <property type="entry name" value="BPD_transp_1"/>
    <property type="match status" value="1"/>
</dbReference>
<dbReference type="InterPro" id="IPR051393">
    <property type="entry name" value="ABC_transporter_permease"/>
</dbReference>
<feature type="transmembrane region" description="Helical" evidence="7">
    <location>
        <begin position="20"/>
        <end position="45"/>
    </location>
</feature>
<evidence type="ECO:0000256" key="2">
    <source>
        <dbReference type="ARBA" id="ARBA00022448"/>
    </source>
</evidence>
<accession>A0ABS7C337</accession>
<keyword evidence="3" id="KW-1003">Cell membrane</keyword>
<proteinExistence type="inferred from homology"/>
<dbReference type="PROSITE" id="PS50928">
    <property type="entry name" value="ABC_TM1"/>
    <property type="match status" value="1"/>
</dbReference>
<evidence type="ECO:0000256" key="7">
    <source>
        <dbReference type="RuleBase" id="RU363032"/>
    </source>
</evidence>
<dbReference type="InterPro" id="IPR000515">
    <property type="entry name" value="MetI-like"/>
</dbReference>
<keyword evidence="10" id="KW-1185">Reference proteome</keyword>
<dbReference type="Gene3D" id="1.10.3720.10">
    <property type="entry name" value="MetI-like"/>
    <property type="match status" value="1"/>
</dbReference>
<feature type="transmembrane region" description="Helical" evidence="7">
    <location>
        <begin position="275"/>
        <end position="294"/>
    </location>
</feature>
<comment type="subcellular location">
    <subcellularLocation>
        <location evidence="1 7">Cell membrane</location>
        <topology evidence="1 7">Multi-pass membrane protein</topology>
    </subcellularLocation>
</comment>
<dbReference type="SUPFAM" id="SSF161098">
    <property type="entry name" value="MetI-like"/>
    <property type="match status" value="1"/>
</dbReference>
<keyword evidence="2 7" id="KW-0813">Transport</keyword>
<feature type="transmembrane region" description="Helical" evidence="7">
    <location>
        <begin position="83"/>
        <end position="107"/>
    </location>
</feature>
<comment type="similarity">
    <text evidence="7">Belongs to the binding-protein-dependent transport system permease family.</text>
</comment>
<comment type="caution">
    <text evidence="9">The sequence shown here is derived from an EMBL/GenBank/DDBJ whole genome shotgun (WGS) entry which is preliminary data.</text>
</comment>
<evidence type="ECO:0000313" key="10">
    <source>
        <dbReference type="Proteomes" id="UP001519887"/>
    </source>
</evidence>
<dbReference type="Proteomes" id="UP001519887">
    <property type="component" value="Unassembled WGS sequence"/>
</dbReference>
<dbReference type="PANTHER" id="PTHR30193">
    <property type="entry name" value="ABC TRANSPORTER PERMEASE PROTEIN"/>
    <property type="match status" value="1"/>
</dbReference>
<evidence type="ECO:0000256" key="5">
    <source>
        <dbReference type="ARBA" id="ARBA00022989"/>
    </source>
</evidence>
<keyword evidence="4 7" id="KW-0812">Transmembrane</keyword>
<evidence type="ECO:0000256" key="1">
    <source>
        <dbReference type="ARBA" id="ARBA00004651"/>
    </source>
</evidence>
<dbReference type="PANTHER" id="PTHR30193:SF37">
    <property type="entry name" value="INNER MEMBRANE ABC TRANSPORTER PERMEASE PROTEIN YCJO"/>
    <property type="match status" value="1"/>
</dbReference>
<evidence type="ECO:0000256" key="4">
    <source>
        <dbReference type="ARBA" id="ARBA00022692"/>
    </source>
</evidence>
<feature type="transmembrane region" description="Helical" evidence="7">
    <location>
        <begin position="119"/>
        <end position="139"/>
    </location>
</feature>
<evidence type="ECO:0000259" key="8">
    <source>
        <dbReference type="PROSITE" id="PS50928"/>
    </source>
</evidence>
<feature type="domain" description="ABC transmembrane type-1" evidence="8">
    <location>
        <begin position="79"/>
        <end position="293"/>
    </location>
</feature>
<evidence type="ECO:0000256" key="3">
    <source>
        <dbReference type="ARBA" id="ARBA00022475"/>
    </source>
</evidence>
<keyword evidence="5 7" id="KW-1133">Transmembrane helix</keyword>
<dbReference type="InterPro" id="IPR035906">
    <property type="entry name" value="MetI-like_sf"/>
</dbReference>
<evidence type="ECO:0000313" key="9">
    <source>
        <dbReference type="EMBL" id="MBW7455314.1"/>
    </source>
</evidence>
<name>A0ABS7C337_9BACL</name>
<gene>
    <name evidence="9" type="ORF">K0U00_14910</name>
</gene>
<dbReference type="EMBL" id="JAHZIK010000341">
    <property type="protein sequence ID" value="MBW7455314.1"/>
    <property type="molecule type" value="Genomic_DNA"/>
</dbReference>
<organism evidence="9 10">
    <name type="scientific">Paenibacillus sepulcri</name>
    <dbReference type="NCBI Taxonomy" id="359917"/>
    <lineage>
        <taxon>Bacteria</taxon>
        <taxon>Bacillati</taxon>
        <taxon>Bacillota</taxon>
        <taxon>Bacilli</taxon>
        <taxon>Bacillales</taxon>
        <taxon>Paenibacillaceae</taxon>
        <taxon>Paenibacillus</taxon>
    </lineage>
</organism>
<dbReference type="CDD" id="cd06261">
    <property type="entry name" value="TM_PBP2"/>
    <property type="match status" value="1"/>
</dbReference>
<feature type="transmembrane region" description="Helical" evidence="7">
    <location>
        <begin position="212"/>
        <end position="237"/>
    </location>
</feature>
<feature type="transmembrane region" description="Helical" evidence="7">
    <location>
        <begin position="159"/>
        <end position="191"/>
    </location>
</feature>
<sequence>MPGVKLQKRPSLQKRKMNRFVWTTLTPILILFLVFSFFPILYGFYLSLSEYDPLAGTADFIGLENFRSIFHDSLFLKSIGTTFMFVAIAVPANIVITLLISLAINSLKNGSLQGLFRSVFFIPVISPIVGSALVWSMMYSYPNGLFNKIAALLGGHEQYWLTGAGTALISVIIMTLWSDIGYNTILFIAGLNTIPDMFYESAKLEGAGSIRIFFTITLPLLSRTTLFVTIMTLFSYFQEFTRFQIMTGGGPENKTRLISLEIYDTAFKYYDMSSASAMAVVLFAIMLVVTIIQLKVGKSRWEY</sequence>
<reference evidence="9 10" key="1">
    <citation type="submission" date="2021-07" db="EMBL/GenBank/DDBJ databases">
        <title>Paenibacillus radiodurans sp. nov., isolated from the southeastern edge of Tengger Desert.</title>
        <authorList>
            <person name="Zhang G."/>
        </authorList>
    </citation>
    <scope>NUCLEOTIDE SEQUENCE [LARGE SCALE GENOMIC DNA]</scope>
    <source>
        <strain evidence="9 10">CCM 7311</strain>
    </source>
</reference>